<name>A0ABN2S2G8_9MICO</name>
<keyword evidence="4" id="KW-1185">Reference proteome</keyword>
<keyword evidence="1" id="KW-1133">Transmembrane helix</keyword>
<feature type="transmembrane region" description="Helical" evidence="1">
    <location>
        <begin position="12"/>
        <end position="34"/>
    </location>
</feature>
<evidence type="ECO:0000256" key="1">
    <source>
        <dbReference type="SAM" id="Phobius"/>
    </source>
</evidence>
<protein>
    <recommendedName>
        <fullName evidence="2">Band 7 domain-containing protein</fullName>
    </recommendedName>
</protein>
<keyword evidence="1" id="KW-0812">Transmembrane</keyword>
<evidence type="ECO:0000313" key="4">
    <source>
        <dbReference type="Proteomes" id="UP001500013"/>
    </source>
</evidence>
<evidence type="ECO:0000259" key="2">
    <source>
        <dbReference type="Pfam" id="PF01145"/>
    </source>
</evidence>
<dbReference type="Proteomes" id="UP001500013">
    <property type="component" value="Unassembled WGS sequence"/>
</dbReference>
<comment type="caution">
    <text evidence="3">The sequence shown here is derived from an EMBL/GenBank/DDBJ whole genome shotgun (WGS) entry which is preliminary data.</text>
</comment>
<gene>
    <name evidence="3" type="ORF">GCM10009817_18890</name>
</gene>
<keyword evidence="1" id="KW-0472">Membrane</keyword>
<reference evidence="3 4" key="1">
    <citation type="journal article" date="2019" name="Int. J. Syst. Evol. Microbiol.">
        <title>The Global Catalogue of Microorganisms (GCM) 10K type strain sequencing project: providing services to taxonomists for standard genome sequencing and annotation.</title>
        <authorList>
            <consortium name="The Broad Institute Genomics Platform"/>
            <consortium name="The Broad Institute Genome Sequencing Center for Infectious Disease"/>
            <person name="Wu L."/>
            <person name="Ma J."/>
        </authorList>
    </citation>
    <scope>NUCLEOTIDE SEQUENCE [LARGE SCALE GENOMIC DNA]</scope>
    <source>
        <strain evidence="3 4">JCM 15628</strain>
    </source>
</reference>
<dbReference type="InterPro" id="IPR001107">
    <property type="entry name" value="Band_7"/>
</dbReference>
<dbReference type="RefSeq" id="WP_344061051.1">
    <property type="nucleotide sequence ID" value="NZ_BAAAPU010000007.1"/>
</dbReference>
<proteinExistence type="predicted"/>
<accession>A0ABN2S2G8</accession>
<organism evidence="3 4">
    <name type="scientific">Terrabacter lapilli</name>
    <dbReference type="NCBI Taxonomy" id="436231"/>
    <lineage>
        <taxon>Bacteria</taxon>
        <taxon>Bacillati</taxon>
        <taxon>Actinomycetota</taxon>
        <taxon>Actinomycetes</taxon>
        <taxon>Micrococcales</taxon>
        <taxon>Intrasporangiaceae</taxon>
        <taxon>Terrabacter</taxon>
    </lineage>
</organism>
<sequence length="335" mass="35080">MPKSPTPSRGPRTLIGVLATIVAVVIGIMLVSALDKTAGGEIAVVRNGGPLDNNQVRQVVDPASSLTYTGLFSQVHKYPAQQRFYTITATGGGDRGGVDVEHDPTSDGVEVGIEGTIYFTLTNDHDALARFDDKYGTRTYLGVDHGAHAAWEGDDGWNAFLDQIVRPVISNDLRQQIGDFRCQELQAACALVQSGATASATATPAAAALFNGKAGAQNNVNIQKIQNAINTSLEQDLNTTLGGPFITGVRFSLAHVTLPAKVQASIDDAQAEFAAVSKSQAKVAQAQADARANESRQDGYSKCPACATIDTLKAIPPTVTTFAPGAGFAITQPGK</sequence>
<dbReference type="Pfam" id="PF01145">
    <property type="entry name" value="Band_7"/>
    <property type="match status" value="1"/>
</dbReference>
<evidence type="ECO:0000313" key="3">
    <source>
        <dbReference type="EMBL" id="GAA1978607.1"/>
    </source>
</evidence>
<dbReference type="EMBL" id="BAAAPU010000007">
    <property type="protein sequence ID" value="GAA1978607.1"/>
    <property type="molecule type" value="Genomic_DNA"/>
</dbReference>
<feature type="domain" description="Band 7" evidence="2">
    <location>
        <begin position="39"/>
        <end position="290"/>
    </location>
</feature>